<dbReference type="FunFam" id="3.30.70.1230:FF:000030">
    <property type="entry name" value="Si:ch211-215j19.12"/>
    <property type="match status" value="1"/>
</dbReference>
<evidence type="ECO:0000256" key="4">
    <source>
        <dbReference type="ARBA" id="ARBA00022989"/>
    </source>
</evidence>
<dbReference type="SMART" id="SM00044">
    <property type="entry name" value="CYCc"/>
    <property type="match status" value="1"/>
</dbReference>
<dbReference type="GO" id="GO:0035556">
    <property type="term" value="P:intracellular signal transduction"/>
    <property type="evidence" value="ECO:0007669"/>
    <property type="project" value="InterPro"/>
</dbReference>
<dbReference type="EMBL" id="CAIIXF020000001">
    <property type="protein sequence ID" value="CAH1775330.1"/>
    <property type="molecule type" value="Genomic_DNA"/>
</dbReference>
<evidence type="ECO:0000259" key="8">
    <source>
        <dbReference type="PROSITE" id="PS50125"/>
    </source>
</evidence>
<evidence type="ECO:0000256" key="3">
    <source>
        <dbReference type="ARBA" id="ARBA00022741"/>
    </source>
</evidence>
<keyword evidence="3" id="KW-0547">Nucleotide-binding</keyword>
<dbReference type="Pfam" id="PF00211">
    <property type="entry name" value="Guanylate_cyc"/>
    <property type="match status" value="1"/>
</dbReference>
<dbReference type="GO" id="GO:0000166">
    <property type="term" value="F:nucleotide binding"/>
    <property type="evidence" value="ECO:0007669"/>
    <property type="project" value="UniProtKB-KW"/>
</dbReference>
<keyword evidence="2" id="KW-0812">Transmembrane</keyword>
<feature type="region of interest" description="Disordered" evidence="7">
    <location>
        <begin position="246"/>
        <end position="266"/>
    </location>
</feature>
<dbReference type="GO" id="GO:0004383">
    <property type="term" value="F:guanylate cyclase activity"/>
    <property type="evidence" value="ECO:0007669"/>
    <property type="project" value="TreeGrafter"/>
</dbReference>
<evidence type="ECO:0000256" key="6">
    <source>
        <dbReference type="ARBA" id="ARBA00023239"/>
    </source>
</evidence>
<dbReference type="Gene3D" id="3.30.70.1230">
    <property type="entry name" value="Nucleotide cyclase"/>
    <property type="match status" value="1"/>
</dbReference>
<dbReference type="PANTHER" id="PTHR11920:SF499">
    <property type="entry name" value="GUANYLATE CYCLASE DOMAIN-CONTAINING PROTEIN"/>
    <property type="match status" value="1"/>
</dbReference>
<evidence type="ECO:0000256" key="2">
    <source>
        <dbReference type="ARBA" id="ARBA00022692"/>
    </source>
</evidence>
<keyword evidence="10" id="KW-1185">Reference proteome</keyword>
<comment type="caution">
    <text evidence="9">The sequence shown here is derived from an EMBL/GenBank/DDBJ whole genome shotgun (WGS) entry which is preliminary data.</text>
</comment>
<protein>
    <recommendedName>
        <fullName evidence="8">Guanylate cyclase domain-containing protein</fullName>
    </recommendedName>
</protein>
<dbReference type="GO" id="GO:0007168">
    <property type="term" value="P:receptor guanylyl cyclase signaling pathway"/>
    <property type="evidence" value="ECO:0007669"/>
    <property type="project" value="TreeGrafter"/>
</dbReference>
<evidence type="ECO:0000256" key="1">
    <source>
        <dbReference type="ARBA" id="ARBA00004370"/>
    </source>
</evidence>
<dbReference type="AlphaFoldDB" id="A0A8S4N2M5"/>
<dbReference type="InterPro" id="IPR001054">
    <property type="entry name" value="A/G_cyclase"/>
</dbReference>
<reference evidence="9" key="1">
    <citation type="submission" date="2022-03" db="EMBL/GenBank/DDBJ databases">
        <authorList>
            <person name="Martin C."/>
        </authorList>
    </citation>
    <scope>NUCLEOTIDE SEQUENCE</scope>
</reference>
<dbReference type="GO" id="GO:0005886">
    <property type="term" value="C:plasma membrane"/>
    <property type="evidence" value="ECO:0007669"/>
    <property type="project" value="TreeGrafter"/>
</dbReference>
<feature type="domain" description="Guanylate cyclase" evidence="8">
    <location>
        <begin position="58"/>
        <end position="188"/>
    </location>
</feature>
<evidence type="ECO:0000313" key="9">
    <source>
        <dbReference type="EMBL" id="CAH1775330.1"/>
    </source>
</evidence>
<proteinExistence type="predicted"/>
<dbReference type="Proteomes" id="UP000749559">
    <property type="component" value="Unassembled WGS sequence"/>
</dbReference>
<keyword evidence="5" id="KW-0472">Membrane</keyword>
<evidence type="ECO:0000256" key="7">
    <source>
        <dbReference type="SAM" id="MobiDB-lite"/>
    </source>
</evidence>
<organism evidence="9 10">
    <name type="scientific">Owenia fusiformis</name>
    <name type="common">Polychaete worm</name>
    <dbReference type="NCBI Taxonomy" id="6347"/>
    <lineage>
        <taxon>Eukaryota</taxon>
        <taxon>Metazoa</taxon>
        <taxon>Spiralia</taxon>
        <taxon>Lophotrochozoa</taxon>
        <taxon>Annelida</taxon>
        <taxon>Polychaeta</taxon>
        <taxon>Sedentaria</taxon>
        <taxon>Canalipalpata</taxon>
        <taxon>Sabellida</taxon>
        <taxon>Oweniida</taxon>
        <taxon>Oweniidae</taxon>
        <taxon>Owenia</taxon>
    </lineage>
</organism>
<keyword evidence="6" id="KW-0456">Lyase</keyword>
<dbReference type="Gene3D" id="6.10.250.780">
    <property type="match status" value="1"/>
</dbReference>
<evidence type="ECO:0000313" key="10">
    <source>
        <dbReference type="Proteomes" id="UP000749559"/>
    </source>
</evidence>
<gene>
    <name evidence="9" type="ORF">OFUS_LOCUS2649</name>
</gene>
<dbReference type="CDD" id="cd07302">
    <property type="entry name" value="CHD"/>
    <property type="match status" value="1"/>
</dbReference>
<sequence length="304" mass="34574">MASLKQFTQKMEQRSIAVLEQKVLAEALVYQMLPKPIAKRLRTKRGVGVVAEKFSSVTICFTDIADFQEISEQSTPNDLIELLNMLYLYIDARIECYDVYKVETVADHYMVASGLPKRNGDHHSEEIADMLVDLLHSMTHFEIPHLPEKRLQIRIGAHTGPAVAGVVGSRMLRYCLFGDTVNTASRMQSTSLPGRIQISAQLNTLLESFGRFVTIPRGKIEIKGKGMMETHWLISKRVSTTGSGASLPGSYYRRPNRHGNGSMRNHFSPYGERWRTFFQNKLLPDIRKKRRERMQSVIDAKQTT</sequence>
<dbReference type="PANTHER" id="PTHR11920">
    <property type="entry name" value="GUANYLYL CYCLASE"/>
    <property type="match status" value="1"/>
</dbReference>
<dbReference type="PROSITE" id="PS50125">
    <property type="entry name" value="GUANYLATE_CYCLASE_2"/>
    <property type="match status" value="1"/>
</dbReference>
<evidence type="ECO:0000256" key="5">
    <source>
        <dbReference type="ARBA" id="ARBA00023136"/>
    </source>
</evidence>
<dbReference type="SUPFAM" id="SSF55073">
    <property type="entry name" value="Nucleotide cyclase"/>
    <property type="match status" value="1"/>
</dbReference>
<accession>A0A8S4N2M5</accession>
<keyword evidence="4" id="KW-1133">Transmembrane helix</keyword>
<name>A0A8S4N2M5_OWEFU</name>
<dbReference type="GO" id="GO:0001653">
    <property type="term" value="F:peptide receptor activity"/>
    <property type="evidence" value="ECO:0007669"/>
    <property type="project" value="TreeGrafter"/>
</dbReference>
<dbReference type="GO" id="GO:0004016">
    <property type="term" value="F:adenylate cyclase activity"/>
    <property type="evidence" value="ECO:0007669"/>
    <property type="project" value="TreeGrafter"/>
</dbReference>
<dbReference type="InterPro" id="IPR029787">
    <property type="entry name" value="Nucleotide_cyclase"/>
</dbReference>
<comment type="subcellular location">
    <subcellularLocation>
        <location evidence="1">Membrane</location>
    </subcellularLocation>
</comment>
<dbReference type="InterPro" id="IPR050401">
    <property type="entry name" value="Cyclic_nucleotide_synthase"/>
</dbReference>